<proteinExistence type="predicted"/>
<dbReference type="Proteomes" id="UP001318040">
    <property type="component" value="Chromosome 41"/>
</dbReference>
<evidence type="ECO:0000313" key="5">
    <source>
        <dbReference type="RefSeq" id="XP_032825190.1"/>
    </source>
</evidence>
<name>A0AAJ7TW36_PETMA</name>
<feature type="transmembrane region" description="Helical" evidence="1">
    <location>
        <begin position="96"/>
        <end position="120"/>
    </location>
</feature>
<gene>
    <name evidence="5" type="primary">LOC116951027</name>
</gene>
<keyword evidence="1" id="KW-0812">Transmembrane</keyword>
<dbReference type="AlphaFoldDB" id="A0AAJ7TW36"/>
<accession>A0AAJ7TW36</accession>
<reference evidence="5" key="1">
    <citation type="submission" date="2025-08" db="UniProtKB">
        <authorList>
            <consortium name="RefSeq"/>
        </authorList>
    </citation>
    <scope>IDENTIFICATION</scope>
    <source>
        <tissue evidence="5">Sperm</tissue>
    </source>
</reference>
<dbReference type="SUPFAM" id="SSF57196">
    <property type="entry name" value="EGF/Laminin"/>
    <property type="match status" value="1"/>
</dbReference>
<organism evidence="4 5">
    <name type="scientific">Petromyzon marinus</name>
    <name type="common">Sea lamprey</name>
    <dbReference type="NCBI Taxonomy" id="7757"/>
    <lineage>
        <taxon>Eukaryota</taxon>
        <taxon>Metazoa</taxon>
        <taxon>Chordata</taxon>
        <taxon>Craniata</taxon>
        <taxon>Vertebrata</taxon>
        <taxon>Cyclostomata</taxon>
        <taxon>Hyperoartia</taxon>
        <taxon>Petromyzontiformes</taxon>
        <taxon>Petromyzontidae</taxon>
        <taxon>Petromyzon</taxon>
    </lineage>
</organism>
<dbReference type="Gene3D" id="2.10.25.10">
    <property type="entry name" value="Laminin"/>
    <property type="match status" value="1"/>
</dbReference>
<evidence type="ECO:0000259" key="3">
    <source>
        <dbReference type="PROSITE" id="PS00022"/>
    </source>
</evidence>
<protein>
    <submittedName>
        <fullName evidence="5">Amphiregulin-like</fullName>
    </submittedName>
</protein>
<evidence type="ECO:0000313" key="4">
    <source>
        <dbReference type="Proteomes" id="UP001318040"/>
    </source>
</evidence>
<sequence length="126" mass="13551">MRRLHVAGSLLLLSVLLQVLRLTDAELSDAQSVDGVQHGVACPSEFEGYCVNGECRLIALHKATCRCHDHFSGERCLFYLEFTSSEREPGLGSLPLGVGLAFLALALVGATGCLAFTWYVGGFVGY</sequence>
<evidence type="ECO:0000256" key="1">
    <source>
        <dbReference type="SAM" id="Phobius"/>
    </source>
</evidence>
<keyword evidence="1" id="KW-0472">Membrane</keyword>
<feature type="domain" description="EGF-like" evidence="3">
    <location>
        <begin position="65"/>
        <end position="76"/>
    </location>
</feature>
<dbReference type="RefSeq" id="XP_032825190.1">
    <property type="nucleotide sequence ID" value="XM_032969299.1"/>
</dbReference>
<dbReference type="PROSITE" id="PS00022">
    <property type="entry name" value="EGF_1"/>
    <property type="match status" value="1"/>
</dbReference>
<keyword evidence="2" id="KW-0732">Signal</keyword>
<dbReference type="KEGG" id="pmrn:116951027"/>
<dbReference type="InterPro" id="IPR000742">
    <property type="entry name" value="EGF"/>
</dbReference>
<feature type="chain" id="PRO_5042569305" evidence="2">
    <location>
        <begin position="26"/>
        <end position="126"/>
    </location>
</feature>
<keyword evidence="1" id="KW-1133">Transmembrane helix</keyword>
<keyword evidence="4" id="KW-1185">Reference proteome</keyword>
<feature type="signal peptide" evidence="2">
    <location>
        <begin position="1"/>
        <end position="25"/>
    </location>
</feature>
<evidence type="ECO:0000256" key="2">
    <source>
        <dbReference type="SAM" id="SignalP"/>
    </source>
</evidence>